<gene>
    <name evidence="1" type="primary">GLEAN_07215</name>
    <name evidence="1" type="ORF">TcasGA2_TC007215</name>
</gene>
<dbReference type="EMBL" id="KQ971338">
    <property type="protein sequence ID" value="EFA01644.1"/>
    <property type="molecule type" value="Genomic_DNA"/>
</dbReference>
<evidence type="ECO:0000313" key="2">
    <source>
        <dbReference type="Proteomes" id="UP000007266"/>
    </source>
</evidence>
<name>D2A0S1_TRICA</name>
<dbReference type="HOGENOM" id="CLU_2267159_0_0_1"/>
<accession>D2A0S1</accession>
<dbReference type="Proteomes" id="UP000007266">
    <property type="component" value="Linkage group 4"/>
</dbReference>
<dbReference type="InParanoid" id="D2A0S1"/>
<keyword evidence="2" id="KW-1185">Reference proteome</keyword>
<sequence length="103" mass="12324">MSHIIIGAIYYRFGYYHVQHVQCFGVRTSRRGVVEERTLFEFIYGCGAARRLRHFRCPTLKNYAECELKPVLIRVGATLRNFRFKKQFIGCWAAFSRESRRRR</sequence>
<reference evidence="1 2" key="1">
    <citation type="journal article" date="2008" name="Nature">
        <title>The genome of the model beetle and pest Tribolium castaneum.</title>
        <authorList>
            <consortium name="Tribolium Genome Sequencing Consortium"/>
            <person name="Richards S."/>
            <person name="Gibbs R.A."/>
            <person name="Weinstock G.M."/>
            <person name="Brown S.J."/>
            <person name="Denell R."/>
            <person name="Beeman R.W."/>
            <person name="Gibbs R."/>
            <person name="Beeman R.W."/>
            <person name="Brown S.J."/>
            <person name="Bucher G."/>
            <person name="Friedrich M."/>
            <person name="Grimmelikhuijzen C.J."/>
            <person name="Klingler M."/>
            <person name="Lorenzen M."/>
            <person name="Richards S."/>
            <person name="Roth S."/>
            <person name="Schroder R."/>
            <person name="Tautz D."/>
            <person name="Zdobnov E.M."/>
            <person name="Muzny D."/>
            <person name="Gibbs R.A."/>
            <person name="Weinstock G.M."/>
            <person name="Attaway T."/>
            <person name="Bell S."/>
            <person name="Buhay C.J."/>
            <person name="Chandrabose M.N."/>
            <person name="Chavez D."/>
            <person name="Clerk-Blankenburg K.P."/>
            <person name="Cree A."/>
            <person name="Dao M."/>
            <person name="Davis C."/>
            <person name="Chacko J."/>
            <person name="Dinh H."/>
            <person name="Dugan-Rocha S."/>
            <person name="Fowler G."/>
            <person name="Garner T.T."/>
            <person name="Garnes J."/>
            <person name="Gnirke A."/>
            <person name="Hawes A."/>
            <person name="Hernandez J."/>
            <person name="Hines S."/>
            <person name="Holder M."/>
            <person name="Hume J."/>
            <person name="Jhangiani S.N."/>
            <person name="Joshi V."/>
            <person name="Khan Z.M."/>
            <person name="Jackson L."/>
            <person name="Kovar C."/>
            <person name="Kowis A."/>
            <person name="Lee S."/>
            <person name="Lewis L.R."/>
            <person name="Margolis J."/>
            <person name="Morgan M."/>
            <person name="Nazareth L.V."/>
            <person name="Nguyen N."/>
            <person name="Okwuonu G."/>
            <person name="Parker D."/>
            <person name="Richards S."/>
            <person name="Ruiz S.J."/>
            <person name="Santibanez J."/>
            <person name="Savard J."/>
            <person name="Scherer S.E."/>
            <person name="Schneider B."/>
            <person name="Sodergren E."/>
            <person name="Tautz D."/>
            <person name="Vattahil S."/>
            <person name="Villasana D."/>
            <person name="White C.S."/>
            <person name="Wright R."/>
            <person name="Park Y."/>
            <person name="Beeman R.W."/>
            <person name="Lord J."/>
            <person name="Oppert B."/>
            <person name="Lorenzen M."/>
            <person name="Brown S."/>
            <person name="Wang L."/>
            <person name="Savard J."/>
            <person name="Tautz D."/>
            <person name="Richards S."/>
            <person name="Weinstock G."/>
            <person name="Gibbs R.A."/>
            <person name="Liu Y."/>
            <person name="Worley K."/>
            <person name="Weinstock G."/>
            <person name="Elsik C.G."/>
            <person name="Reese J.T."/>
            <person name="Elhaik E."/>
            <person name="Landan G."/>
            <person name="Graur D."/>
            <person name="Arensburger P."/>
            <person name="Atkinson P."/>
            <person name="Beeman R.W."/>
            <person name="Beidler J."/>
            <person name="Brown S.J."/>
            <person name="Demuth J.P."/>
            <person name="Drury D.W."/>
            <person name="Du Y.Z."/>
            <person name="Fujiwara H."/>
            <person name="Lorenzen M."/>
            <person name="Maselli V."/>
            <person name="Osanai M."/>
            <person name="Park Y."/>
            <person name="Robertson H.M."/>
            <person name="Tu Z."/>
            <person name="Wang J.J."/>
            <person name="Wang S."/>
            <person name="Richards S."/>
            <person name="Song H."/>
            <person name="Zhang L."/>
            <person name="Sodergren E."/>
            <person name="Werner D."/>
            <person name="Stanke M."/>
            <person name="Morgenstern B."/>
            <person name="Solovyev V."/>
            <person name="Kosarev P."/>
            <person name="Brown G."/>
            <person name="Chen H.C."/>
            <person name="Ermolaeva O."/>
            <person name="Hlavina W."/>
            <person name="Kapustin Y."/>
            <person name="Kiryutin B."/>
            <person name="Kitts P."/>
            <person name="Maglott D."/>
            <person name="Pruitt K."/>
            <person name="Sapojnikov V."/>
            <person name="Souvorov A."/>
            <person name="Mackey A.J."/>
            <person name="Waterhouse R.M."/>
            <person name="Wyder S."/>
            <person name="Zdobnov E.M."/>
            <person name="Zdobnov E.M."/>
            <person name="Wyder S."/>
            <person name="Kriventseva E.V."/>
            <person name="Kadowaki T."/>
            <person name="Bork P."/>
            <person name="Aranda M."/>
            <person name="Bao R."/>
            <person name="Beermann A."/>
            <person name="Berns N."/>
            <person name="Bolognesi R."/>
            <person name="Bonneton F."/>
            <person name="Bopp D."/>
            <person name="Brown S.J."/>
            <person name="Bucher G."/>
            <person name="Butts T."/>
            <person name="Chaumot A."/>
            <person name="Denell R.E."/>
            <person name="Ferrier D.E."/>
            <person name="Friedrich M."/>
            <person name="Gordon C.M."/>
            <person name="Jindra M."/>
            <person name="Klingler M."/>
            <person name="Lan Q."/>
            <person name="Lattorff H.M."/>
            <person name="Laudet V."/>
            <person name="von Levetsow C."/>
            <person name="Liu Z."/>
            <person name="Lutz R."/>
            <person name="Lynch J.A."/>
            <person name="da Fonseca R.N."/>
            <person name="Posnien N."/>
            <person name="Reuter R."/>
            <person name="Roth S."/>
            <person name="Savard J."/>
            <person name="Schinko J.B."/>
            <person name="Schmitt C."/>
            <person name="Schoppmeier M."/>
            <person name="Schroder R."/>
            <person name="Shippy T.D."/>
            <person name="Simonnet F."/>
            <person name="Marques-Souza H."/>
            <person name="Tautz D."/>
            <person name="Tomoyasu Y."/>
            <person name="Trauner J."/>
            <person name="Van der Zee M."/>
            <person name="Vervoort M."/>
            <person name="Wittkopp N."/>
            <person name="Wimmer E.A."/>
            <person name="Yang X."/>
            <person name="Jones A.K."/>
            <person name="Sattelle D.B."/>
            <person name="Ebert P.R."/>
            <person name="Nelson D."/>
            <person name="Scott J.G."/>
            <person name="Beeman R.W."/>
            <person name="Muthukrishnan S."/>
            <person name="Kramer K.J."/>
            <person name="Arakane Y."/>
            <person name="Beeman R.W."/>
            <person name="Zhu Q."/>
            <person name="Hogenkamp D."/>
            <person name="Dixit R."/>
            <person name="Oppert B."/>
            <person name="Jiang H."/>
            <person name="Zou Z."/>
            <person name="Marshall J."/>
            <person name="Elpidina E."/>
            <person name="Vinokurov K."/>
            <person name="Oppert C."/>
            <person name="Zou Z."/>
            <person name="Evans J."/>
            <person name="Lu Z."/>
            <person name="Zhao P."/>
            <person name="Sumathipala N."/>
            <person name="Altincicek B."/>
            <person name="Vilcinskas A."/>
            <person name="Williams M."/>
            <person name="Hultmark D."/>
            <person name="Hetru C."/>
            <person name="Jiang H."/>
            <person name="Grimmelikhuijzen C.J."/>
            <person name="Hauser F."/>
            <person name="Cazzamali G."/>
            <person name="Williamson M."/>
            <person name="Park Y."/>
            <person name="Li B."/>
            <person name="Tanaka Y."/>
            <person name="Predel R."/>
            <person name="Neupert S."/>
            <person name="Schachtner J."/>
            <person name="Verleyen P."/>
            <person name="Raible F."/>
            <person name="Bork P."/>
            <person name="Friedrich M."/>
            <person name="Walden K.K."/>
            <person name="Robertson H.M."/>
            <person name="Angeli S."/>
            <person name="Foret S."/>
            <person name="Bucher G."/>
            <person name="Schuetz S."/>
            <person name="Maleszka R."/>
            <person name="Wimmer E.A."/>
            <person name="Beeman R.W."/>
            <person name="Lorenzen M."/>
            <person name="Tomoyasu Y."/>
            <person name="Miller S.C."/>
            <person name="Grossmann D."/>
            <person name="Bucher G."/>
        </authorList>
    </citation>
    <scope>NUCLEOTIDE SEQUENCE [LARGE SCALE GENOMIC DNA]</scope>
    <source>
        <strain evidence="1 2">Georgia GA2</strain>
    </source>
</reference>
<proteinExistence type="predicted"/>
<reference evidence="1 2" key="2">
    <citation type="journal article" date="2010" name="Nucleic Acids Res.">
        <title>BeetleBase in 2010: revisions to provide comprehensive genomic information for Tribolium castaneum.</title>
        <authorList>
            <person name="Kim H.S."/>
            <person name="Murphy T."/>
            <person name="Xia J."/>
            <person name="Caragea D."/>
            <person name="Park Y."/>
            <person name="Beeman R.W."/>
            <person name="Lorenzen M.D."/>
            <person name="Butcher S."/>
            <person name="Manak J.R."/>
            <person name="Brown S.J."/>
        </authorList>
    </citation>
    <scope>GENOME REANNOTATION</scope>
    <source>
        <strain evidence="1 2">Georgia GA2</strain>
    </source>
</reference>
<evidence type="ECO:0000313" key="1">
    <source>
        <dbReference type="EMBL" id="EFA01644.1"/>
    </source>
</evidence>
<dbReference type="AlphaFoldDB" id="D2A0S1"/>
<organism evidence="1 2">
    <name type="scientific">Tribolium castaneum</name>
    <name type="common">Red flour beetle</name>
    <dbReference type="NCBI Taxonomy" id="7070"/>
    <lineage>
        <taxon>Eukaryota</taxon>
        <taxon>Metazoa</taxon>
        <taxon>Ecdysozoa</taxon>
        <taxon>Arthropoda</taxon>
        <taxon>Hexapoda</taxon>
        <taxon>Insecta</taxon>
        <taxon>Pterygota</taxon>
        <taxon>Neoptera</taxon>
        <taxon>Endopterygota</taxon>
        <taxon>Coleoptera</taxon>
        <taxon>Polyphaga</taxon>
        <taxon>Cucujiformia</taxon>
        <taxon>Tenebrionidae</taxon>
        <taxon>Tenebrionidae incertae sedis</taxon>
        <taxon>Tribolium</taxon>
    </lineage>
</organism>
<protein>
    <submittedName>
        <fullName evidence="1">Uncharacterized protein</fullName>
    </submittedName>
</protein>